<feature type="compositionally biased region" description="Basic and acidic residues" evidence="5">
    <location>
        <begin position="1"/>
        <end position="14"/>
    </location>
</feature>
<feature type="DNA-binding region" description="H-T-H motif" evidence="4">
    <location>
        <begin position="54"/>
        <end position="73"/>
    </location>
</feature>
<protein>
    <recommendedName>
        <fullName evidence="6">HTH tetR-type domain-containing protein</fullName>
    </recommendedName>
</protein>
<dbReference type="InterPro" id="IPR009057">
    <property type="entry name" value="Homeodomain-like_sf"/>
</dbReference>
<keyword evidence="2 4" id="KW-0238">DNA-binding</keyword>
<keyword evidence="1" id="KW-0805">Transcription regulation</keyword>
<organism evidence="7 8">
    <name type="scientific">Hyphomonas beringensis</name>
    <dbReference type="NCBI Taxonomy" id="1280946"/>
    <lineage>
        <taxon>Bacteria</taxon>
        <taxon>Pseudomonadati</taxon>
        <taxon>Pseudomonadota</taxon>
        <taxon>Alphaproteobacteria</taxon>
        <taxon>Hyphomonadales</taxon>
        <taxon>Hyphomonadaceae</taxon>
        <taxon>Hyphomonas</taxon>
    </lineage>
</organism>
<accession>A0A062U454</accession>
<keyword evidence="8" id="KW-1185">Reference proteome</keyword>
<dbReference type="EMBL" id="AWFF01000087">
    <property type="protein sequence ID" value="KCZ51399.1"/>
    <property type="molecule type" value="Genomic_DNA"/>
</dbReference>
<feature type="region of interest" description="Disordered" evidence="5">
    <location>
        <begin position="1"/>
        <end position="33"/>
    </location>
</feature>
<keyword evidence="3" id="KW-0804">Transcription</keyword>
<reference evidence="7 8" key="1">
    <citation type="journal article" date="2014" name="Antonie Van Leeuwenhoek">
        <title>Hyphomonas beringensis sp. nov. and Hyphomonas chukchiensis sp. nov., isolated from surface seawater of the Bering Sea and Chukchi Sea.</title>
        <authorList>
            <person name="Li C."/>
            <person name="Lai Q."/>
            <person name="Li G."/>
            <person name="Dong C."/>
            <person name="Wang J."/>
            <person name="Liao Y."/>
            <person name="Shao Z."/>
        </authorList>
    </citation>
    <scope>NUCLEOTIDE SEQUENCE [LARGE SCALE GENOMIC DNA]</scope>
    <source>
        <strain evidence="7 8">25B14_1</strain>
    </source>
</reference>
<proteinExistence type="predicted"/>
<name>A0A062U454_9PROT</name>
<evidence type="ECO:0000256" key="1">
    <source>
        <dbReference type="ARBA" id="ARBA00023015"/>
    </source>
</evidence>
<evidence type="ECO:0000313" key="7">
    <source>
        <dbReference type="EMBL" id="KCZ51399.1"/>
    </source>
</evidence>
<evidence type="ECO:0000259" key="6">
    <source>
        <dbReference type="PROSITE" id="PS50977"/>
    </source>
</evidence>
<dbReference type="Proteomes" id="UP000027037">
    <property type="component" value="Unassembled WGS sequence"/>
</dbReference>
<dbReference type="AlphaFoldDB" id="A0A062U454"/>
<evidence type="ECO:0000313" key="8">
    <source>
        <dbReference type="Proteomes" id="UP000027037"/>
    </source>
</evidence>
<gene>
    <name evidence="7" type="ORF">HY29_05910</name>
</gene>
<dbReference type="Pfam" id="PF00440">
    <property type="entry name" value="TetR_N"/>
    <property type="match status" value="1"/>
</dbReference>
<evidence type="ECO:0000256" key="2">
    <source>
        <dbReference type="ARBA" id="ARBA00023125"/>
    </source>
</evidence>
<dbReference type="SUPFAM" id="SSF46689">
    <property type="entry name" value="Homeodomain-like"/>
    <property type="match status" value="1"/>
</dbReference>
<feature type="domain" description="HTH tetR-type" evidence="6">
    <location>
        <begin position="31"/>
        <end position="91"/>
    </location>
</feature>
<dbReference type="STRING" id="1280946.HY29_05910"/>
<dbReference type="PATRIC" id="fig|1280946.3.peg.3279"/>
<dbReference type="Gene3D" id="1.10.357.10">
    <property type="entry name" value="Tetracycline Repressor, domain 2"/>
    <property type="match status" value="1"/>
</dbReference>
<evidence type="ECO:0000256" key="3">
    <source>
        <dbReference type="ARBA" id="ARBA00023163"/>
    </source>
</evidence>
<sequence length="222" mass="24492">MFDGKMRPMTKTDDNGAGSQAGRKRRTRKGEETRRLLVTSAVECLTEQGYAATSVESVMAKAGVSRGSMLNQFPTRLDLMSAASEAAMRAMIADTRARFEGVDSPATKMRRLCDMFWQTQNIPEAAAVTEVLLAARWDADLAKRLRHIAVEIEVEIDADVQRIAQAAGIKDVEACIVHARMLILSLRGITLELMFDPQRDVIHSALAELRAMHAAFCDRVLG</sequence>
<dbReference type="InterPro" id="IPR001647">
    <property type="entry name" value="HTH_TetR"/>
</dbReference>
<dbReference type="PANTHER" id="PTHR47506:SF1">
    <property type="entry name" value="HTH-TYPE TRANSCRIPTIONAL REGULATOR YJDC"/>
    <property type="match status" value="1"/>
</dbReference>
<comment type="caution">
    <text evidence="7">The sequence shown here is derived from an EMBL/GenBank/DDBJ whole genome shotgun (WGS) entry which is preliminary data.</text>
</comment>
<dbReference type="PANTHER" id="PTHR47506">
    <property type="entry name" value="TRANSCRIPTIONAL REGULATORY PROTEIN"/>
    <property type="match status" value="1"/>
</dbReference>
<dbReference type="GO" id="GO:0003677">
    <property type="term" value="F:DNA binding"/>
    <property type="evidence" value="ECO:0007669"/>
    <property type="project" value="UniProtKB-UniRule"/>
</dbReference>
<dbReference type="PROSITE" id="PS50977">
    <property type="entry name" value="HTH_TETR_2"/>
    <property type="match status" value="1"/>
</dbReference>
<evidence type="ECO:0000256" key="5">
    <source>
        <dbReference type="SAM" id="MobiDB-lite"/>
    </source>
</evidence>
<evidence type="ECO:0000256" key="4">
    <source>
        <dbReference type="PROSITE-ProRule" id="PRU00335"/>
    </source>
</evidence>
<dbReference type="eggNOG" id="COG1309">
    <property type="taxonomic scope" value="Bacteria"/>
</dbReference>